<feature type="repeat" description="PPR" evidence="2">
    <location>
        <begin position="512"/>
        <end position="546"/>
    </location>
</feature>
<dbReference type="EMBL" id="JBBNAG010000008">
    <property type="protein sequence ID" value="KAK9113227.1"/>
    <property type="molecule type" value="Genomic_DNA"/>
</dbReference>
<feature type="repeat" description="PPR" evidence="2">
    <location>
        <begin position="582"/>
        <end position="616"/>
    </location>
</feature>
<dbReference type="NCBIfam" id="TIGR00756">
    <property type="entry name" value="PPR"/>
    <property type="match status" value="6"/>
</dbReference>
<feature type="domain" description="PROP1-like PPR" evidence="5">
    <location>
        <begin position="555"/>
        <end position="717"/>
    </location>
</feature>
<organism evidence="6 7">
    <name type="scientific">Stephania cephalantha</name>
    <dbReference type="NCBI Taxonomy" id="152367"/>
    <lineage>
        <taxon>Eukaryota</taxon>
        <taxon>Viridiplantae</taxon>
        <taxon>Streptophyta</taxon>
        <taxon>Embryophyta</taxon>
        <taxon>Tracheophyta</taxon>
        <taxon>Spermatophyta</taxon>
        <taxon>Magnoliopsida</taxon>
        <taxon>Ranunculales</taxon>
        <taxon>Menispermaceae</taxon>
        <taxon>Menispermoideae</taxon>
        <taxon>Cissampelideae</taxon>
        <taxon>Stephania</taxon>
    </lineage>
</organism>
<evidence type="ECO:0000256" key="2">
    <source>
        <dbReference type="PROSITE-ProRule" id="PRU00708"/>
    </source>
</evidence>
<dbReference type="InterPro" id="IPR053303">
    <property type="entry name" value="Chloroplast_PPR"/>
</dbReference>
<feature type="repeat" description="PPR" evidence="2">
    <location>
        <begin position="689"/>
        <end position="723"/>
    </location>
</feature>
<keyword evidence="4" id="KW-1133">Transmembrane helix</keyword>
<dbReference type="InterPro" id="IPR002885">
    <property type="entry name" value="PPR_rpt"/>
</dbReference>
<feature type="transmembrane region" description="Helical" evidence="4">
    <location>
        <begin position="80"/>
        <end position="99"/>
    </location>
</feature>
<reference evidence="6 7" key="1">
    <citation type="submission" date="2024-01" db="EMBL/GenBank/DDBJ databases">
        <title>Genome assemblies of Stephania.</title>
        <authorList>
            <person name="Yang L."/>
        </authorList>
    </citation>
    <scope>NUCLEOTIDE SEQUENCE [LARGE SCALE GENOMIC DNA]</scope>
    <source>
        <strain evidence="6">JXDWG</strain>
        <tissue evidence="6">Leaf</tissue>
    </source>
</reference>
<dbReference type="AlphaFoldDB" id="A0AAP0NMS0"/>
<protein>
    <recommendedName>
        <fullName evidence="5">PROP1-like PPR domain-containing protein</fullName>
    </recommendedName>
</protein>
<keyword evidence="7" id="KW-1185">Reference proteome</keyword>
<accession>A0AAP0NMS0</accession>
<proteinExistence type="predicted"/>
<feature type="repeat" description="PPR" evidence="2">
    <location>
        <begin position="759"/>
        <end position="793"/>
    </location>
</feature>
<feature type="region of interest" description="Disordered" evidence="3">
    <location>
        <begin position="1077"/>
        <end position="1110"/>
    </location>
</feature>
<dbReference type="PROSITE" id="PS51375">
    <property type="entry name" value="PPR"/>
    <property type="match status" value="8"/>
</dbReference>
<dbReference type="PANTHER" id="PTHR47935:SF1">
    <property type="entry name" value="PENTATRICOPEPTIDE REPEAT-CONTAINING PROTEIN MRL1, CHLOROPLASTIC"/>
    <property type="match status" value="1"/>
</dbReference>
<dbReference type="InterPro" id="IPR033443">
    <property type="entry name" value="PROP1-like_PPR_dom"/>
</dbReference>
<dbReference type="Pfam" id="PF01535">
    <property type="entry name" value="PPR"/>
    <property type="match status" value="2"/>
</dbReference>
<keyword evidence="1" id="KW-0677">Repeat</keyword>
<evidence type="ECO:0000256" key="1">
    <source>
        <dbReference type="ARBA" id="ARBA00022737"/>
    </source>
</evidence>
<feature type="repeat" description="PPR" evidence="2">
    <location>
        <begin position="794"/>
        <end position="828"/>
    </location>
</feature>
<keyword evidence="4" id="KW-0472">Membrane</keyword>
<evidence type="ECO:0000256" key="3">
    <source>
        <dbReference type="SAM" id="MobiDB-lite"/>
    </source>
</evidence>
<dbReference type="Pfam" id="PF13041">
    <property type="entry name" value="PPR_2"/>
    <property type="match status" value="1"/>
</dbReference>
<feature type="region of interest" description="Disordered" evidence="3">
    <location>
        <begin position="366"/>
        <end position="409"/>
    </location>
</feature>
<name>A0AAP0NMS0_9MAGN</name>
<feature type="repeat" description="PPR" evidence="2">
    <location>
        <begin position="654"/>
        <end position="688"/>
    </location>
</feature>
<evidence type="ECO:0000256" key="4">
    <source>
        <dbReference type="SAM" id="Phobius"/>
    </source>
</evidence>
<evidence type="ECO:0000259" key="5">
    <source>
        <dbReference type="Pfam" id="PF17177"/>
    </source>
</evidence>
<gene>
    <name evidence="6" type="ORF">Scep_020746</name>
</gene>
<dbReference type="FunFam" id="1.25.40.10:FF:000542">
    <property type="entry name" value="Pentatricopeptide repeat-containing protein MRL1, chloroplastic isoform X1"/>
    <property type="match status" value="1"/>
</dbReference>
<feature type="repeat" description="PPR" evidence="2">
    <location>
        <begin position="547"/>
        <end position="581"/>
    </location>
</feature>
<evidence type="ECO:0000313" key="7">
    <source>
        <dbReference type="Proteomes" id="UP001419268"/>
    </source>
</evidence>
<dbReference type="InterPro" id="IPR011990">
    <property type="entry name" value="TPR-like_helical_dom_sf"/>
</dbReference>
<dbReference type="PANTHER" id="PTHR47935">
    <property type="entry name" value="PENTATRICOPEPTIDE REPEAT-CONTAINING PROTEIN MRL1, CHLOROPLASTIC"/>
    <property type="match status" value="1"/>
</dbReference>
<evidence type="ECO:0000313" key="6">
    <source>
        <dbReference type="EMBL" id="KAK9113227.1"/>
    </source>
</evidence>
<comment type="caution">
    <text evidence="6">The sequence shown here is derived from an EMBL/GenBank/DDBJ whole genome shotgun (WGS) entry which is preliminary data.</text>
</comment>
<feature type="compositionally biased region" description="Basic and acidic residues" evidence="3">
    <location>
        <begin position="366"/>
        <end position="377"/>
    </location>
</feature>
<sequence length="1110" mass="122305">MDVSSFSSSKSQTLSLISSFSLASSPPSIARSYSLPREFLGSAHRLRPPGLTSRRKCAKLGFRIHRHRFLCRASLVSEPVVVVVAFAAVSAFAVVYLKYVRGRNDTERSGSKDFNSLRGNELLKLWRDSVKQVVEILISAFGEFNAEAPVIERNIKTEKTSEDALISEARDIQNQGAGLIYEETLHSEASQLSFSAKESETIGSELRPLVVDEFSMLKPFYVEVKLPEVQPEKFPVEVALGSELPGQEVELVSSASLSLGNATVEKNEHLNQSKPDVGKGVESPYDRLFKSSTREELYRFYEENQSRISTVSTSTNLNEASPSSLQHRTRLSSLLKPNALKGVEATQGSFHTSEVQMPLAHYREGSYHKGKHKDTGSPREVGNGFHLQNSEKDKAKPPHINGRRTANKHDPSEYLRTYNVLLRDGRLAKCIELLESMEQRGLLDTDKIYHSKFFNTCKSQKAVKEAFQFINLIQNPTLSTFNMLLAVCACSQDSEGAFKVLQLVKDAGLKADCKLYTTLITTCAKSGKVDAMFGVFHDMVNAGVEPNLHTYGALIDGCARVGQVAKAFGAYGILRSKKVKPDRVIFNALITACGQSGAVDRAFDVLGEMRAEATPIDPDNVTVGALMKTCIQGGEFDRALEVYEMIHTYNIKGTPEVYTIAVSSCSQMGDLDFAFRVYEDMTRNGVVPDEMFVSALIDVAGHAGKVDAALKFLEEVRARGIKLGNIAYSSLMGACSNAKNWQKALEVYDDIRAIRLKPTTSTLNALITALCNGDQLHKAVEVHAEMKKAGVRSNTVTYTILLVASEKKDEVEIGLALHSQAKEDGVVPRDITYKCLLSMCLRRFKKAHLLGEHILTFNSGKPQIDNKWTSSALTIYREMILAGVVPNMEVLSLVLGCLQFPHDSSVRARFIANLGVIADASRCSNICSLFDGFGEYDPRSFSLLEEAASLGIVSCVSFKRSPIVVDARKFQVHTVEMKAVYTSHTVYLITILKGLKHRLAAGAKLPNVTILLPVENTQTQTPKGLKTIKVVGRVGQAVGGLLRRLGLPYQGNESYGKIRINGLAIRRWFQPKLDSPFTGNPSELNSSPTRLAKGITNQQRNIRTSHFSTD</sequence>
<keyword evidence="4" id="KW-0812">Transmembrane</keyword>
<dbReference type="Gene3D" id="1.25.40.10">
    <property type="entry name" value="Tetratricopeptide repeat domain"/>
    <property type="match status" value="3"/>
</dbReference>
<feature type="repeat" description="PPR" evidence="2">
    <location>
        <begin position="724"/>
        <end position="758"/>
    </location>
</feature>
<dbReference type="Pfam" id="PF17177">
    <property type="entry name" value="PPR_long"/>
    <property type="match status" value="1"/>
</dbReference>
<dbReference type="Proteomes" id="UP001419268">
    <property type="component" value="Unassembled WGS sequence"/>
</dbReference>